<gene>
    <name evidence="4" type="ORF">ATC03_14155</name>
</gene>
<keyword evidence="2" id="KW-0119">Carbohydrate metabolism</keyword>
<accession>A0A191WHI1</accession>
<dbReference type="PANTHER" id="PTHR43103:SF3">
    <property type="entry name" value="ADP-L-GLYCERO-D-MANNO-HEPTOSE-6-EPIMERASE"/>
    <property type="match status" value="1"/>
</dbReference>
<dbReference type="Pfam" id="PF01370">
    <property type="entry name" value="Epimerase"/>
    <property type="match status" value="1"/>
</dbReference>
<keyword evidence="5" id="KW-1185">Reference proteome</keyword>
<dbReference type="EMBL" id="CP013979">
    <property type="protein sequence ID" value="ANJ27682.1"/>
    <property type="molecule type" value="Genomic_DNA"/>
</dbReference>
<protein>
    <recommendedName>
        <fullName evidence="3">NAD-dependent epimerase/dehydratase domain-containing protein</fullName>
    </recommendedName>
</protein>
<dbReference type="InterPro" id="IPR001509">
    <property type="entry name" value="Epimerase_deHydtase"/>
</dbReference>
<reference evidence="4 5" key="1">
    <citation type="journal article" date="2016" name="Int. J. Syst. Evol. Microbiol.">
        <title>Agromyces aureus sp. nov., isolated from the rhizosphere of Salix caprea L. grown in a heavy-metal-contaminated soil.</title>
        <authorList>
            <person name="Corretto E."/>
            <person name="Antonielli L."/>
            <person name="Sessitsch A."/>
            <person name="Compant S."/>
            <person name="Gorfer M."/>
            <person name="Kuffner M."/>
            <person name="Brader G."/>
        </authorList>
    </citation>
    <scope>NUCLEOTIDE SEQUENCE [LARGE SCALE GENOMIC DNA]</scope>
    <source>
        <strain evidence="4 5">AR33</strain>
    </source>
</reference>
<dbReference type="PANTHER" id="PTHR43103">
    <property type="entry name" value="NUCLEOSIDE-DIPHOSPHATE-SUGAR EPIMERASE"/>
    <property type="match status" value="1"/>
</dbReference>
<organism evidence="4 5">
    <name type="scientific">Agromyces aureus</name>
    <dbReference type="NCBI Taxonomy" id="453304"/>
    <lineage>
        <taxon>Bacteria</taxon>
        <taxon>Bacillati</taxon>
        <taxon>Actinomycetota</taxon>
        <taxon>Actinomycetes</taxon>
        <taxon>Micrococcales</taxon>
        <taxon>Microbacteriaceae</taxon>
        <taxon>Agromyces</taxon>
    </lineage>
</organism>
<name>A0A191WHI1_9MICO</name>
<evidence type="ECO:0000256" key="2">
    <source>
        <dbReference type="ARBA" id="ARBA00023277"/>
    </source>
</evidence>
<dbReference type="OrthoDB" id="7770745at2"/>
<feature type="domain" description="NAD-dependent epimerase/dehydratase" evidence="3">
    <location>
        <begin position="5"/>
        <end position="223"/>
    </location>
</feature>
<dbReference type="STRING" id="453304.ATC03_14155"/>
<keyword evidence="1" id="KW-0521">NADP</keyword>
<dbReference type="KEGG" id="agy:ATC03_14155"/>
<proteinExistence type="predicted"/>
<evidence type="ECO:0000256" key="1">
    <source>
        <dbReference type="ARBA" id="ARBA00022857"/>
    </source>
</evidence>
<reference evidence="5" key="2">
    <citation type="submission" date="2016-01" db="EMBL/GenBank/DDBJ databases">
        <title>Complete genome sequence of Agromyces aureus AR33T and comparison with related organisms.</title>
        <authorList>
            <person name="Corretto E."/>
            <person name="Antonielli L."/>
            <person name="Sessitsch A."/>
            <person name="Brader G."/>
        </authorList>
    </citation>
    <scope>NUCLEOTIDE SEQUENCE [LARGE SCALE GENOMIC DNA]</scope>
    <source>
        <strain evidence="5">AR33</strain>
    </source>
</reference>
<dbReference type="InterPro" id="IPR036291">
    <property type="entry name" value="NAD(P)-bd_dom_sf"/>
</dbReference>
<evidence type="ECO:0000313" key="4">
    <source>
        <dbReference type="EMBL" id="ANJ27682.1"/>
    </source>
</evidence>
<dbReference type="Gene3D" id="3.40.50.720">
    <property type="entry name" value="NAD(P)-binding Rossmann-like Domain"/>
    <property type="match status" value="1"/>
</dbReference>
<dbReference type="RefSeq" id="WP_067878412.1">
    <property type="nucleotide sequence ID" value="NZ_CP013979.1"/>
</dbReference>
<dbReference type="Proteomes" id="UP000078437">
    <property type="component" value="Chromosome"/>
</dbReference>
<sequence>MTAVWVIGAGGLLGRAVVNAAERRPDVRRVPIASLPWQESSAFDDAARLGVRRLVDERGADEQWAILWVAGAAVTSTPQCELDRELDQFGRFLEIVEQESDDASDGAVFYASSAGGIYSGSSQPPFDESSPVAPISPYGRFKLEAERALAAFTARSGVRSVAGRIANLYGPGQSLEKMQGLISHLARAQVSPAVVSIYVSLDTMRDYLFVTDGAEMVLDVVARSFEEPASFTIKNLASGRSVTIAELIGQLRVILKRPPTVLLGTSAAAALQAHDLRIRSTVWSDLDARDLTPLIVGMRATLDDVMRSVQASNQRSASNRIR</sequence>
<evidence type="ECO:0000259" key="3">
    <source>
        <dbReference type="Pfam" id="PF01370"/>
    </source>
</evidence>
<dbReference type="AlphaFoldDB" id="A0A191WHI1"/>
<dbReference type="SUPFAM" id="SSF51735">
    <property type="entry name" value="NAD(P)-binding Rossmann-fold domains"/>
    <property type="match status" value="1"/>
</dbReference>
<evidence type="ECO:0000313" key="5">
    <source>
        <dbReference type="Proteomes" id="UP000078437"/>
    </source>
</evidence>